<dbReference type="GO" id="GO:0006120">
    <property type="term" value="P:mitochondrial electron transport, NADH to ubiquinone"/>
    <property type="evidence" value="ECO:0007669"/>
    <property type="project" value="InterPro"/>
</dbReference>
<evidence type="ECO:0000313" key="12">
    <source>
        <dbReference type="EMBL" id="KAK9409211.1"/>
    </source>
</evidence>
<keyword evidence="7" id="KW-0496">Mitochondrion</keyword>
<dbReference type="EMBL" id="JAOTOJ010000001">
    <property type="protein sequence ID" value="KAK9409211.1"/>
    <property type="molecule type" value="Genomic_DNA"/>
</dbReference>
<proteinExistence type="inferred from homology"/>
<evidence type="ECO:0000256" key="8">
    <source>
        <dbReference type="ARBA" id="ARBA00023136"/>
    </source>
</evidence>
<evidence type="ECO:0000256" key="10">
    <source>
        <dbReference type="ARBA" id="ARBA00031497"/>
    </source>
</evidence>
<keyword evidence="5" id="KW-0999">Mitochondrion inner membrane</keyword>
<evidence type="ECO:0000313" key="13">
    <source>
        <dbReference type="Proteomes" id="UP001474421"/>
    </source>
</evidence>
<dbReference type="PANTHER" id="PTHR21382">
    <property type="entry name" value="NADH-UBIQUINONE OXIDOREDUCTASE SUBUNIT"/>
    <property type="match status" value="1"/>
</dbReference>
<evidence type="ECO:0000256" key="11">
    <source>
        <dbReference type="SAM" id="MobiDB-lite"/>
    </source>
</evidence>
<name>A0AAW1C4X6_CROAD</name>
<evidence type="ECO:0000256" key="6">
    <source>
        <dbReference type="ARBA" id="ARBA00022989"/>
    </source>
</evidence>
<comment type="caution">
    <text evidence="12">The sequence shown here is derived from an EMBL/GenBank/DDBJ whole genome shotgun (WGS) entry which is preliminary data.</text>
</comment>
<dbReference type="Proteomes" id="UP001474421">
    <property type="component" value="Unassembled WGS sequence"/>
</dbReference>
<keyword evidence="8" id="KW-0472">Membrane</keyword>
<accession>A0AAW1C4X6</accession>
<dbReference type="AlphaFoldDB" id="A0AAW1C4X6"/>
<keyword evidence="13" id="KW-1185">Reference proteome</keyword>
<comment type="similarity">
    <text evidence="2">Belongs to the complex I NDUFA11 subunit family.</text>
</comment>
<evidence type="ECO:0000256" key="5">
    <source>
        <dbReference type="ARBA" id="ARBA00022792"/>
    </source>
</evidence>
<evidence type="ECO:0000256" key="4">
    <source>
        <dbReference type="ARBA" id="ARBA00022692"/>
    </source>
</evidence>
<feature type="region of interest" description="Disordered" evidence="11">
    <location>
        <begin position="176"/>
        <end position="195"/>
    </location>
</feature>
<dbReference type="GO" id="GO:0045271">
    <property type="term" value="C:respiratory chain complex I"/>
    <property type="evidence" value="ECO:0007669"/>
    <property type="project" value="InterPro"/>
</dbReference>
<evidence type="ECO:0000256" key="1">
    <source>
        <dbReference type="ARBA" id="ARBA00004292"/>
    </source>
</evidence>
<evidence type="ECO:0000256" key="9">
    <source>
        <dbReference type="ARBA" id="ARBA00030608"/>
    </source>
</evidence>
<dbReference type="InterPro" id="IPR039205">
    <property type="entry name" value="NDUFA11"/>
</dbReference>
<dbReference type="PANTHER" id="PTHR21382:SF1">
    <property type="entry name" value="NADH DEHYDROGENASE [UBIQUINONE] 1 ALPHA SUBCOMPLEX SUBUNIT 11"/>
    <property type="match status" value="1"/>
</dbReference>
<gene>
    <name evidence="12" type="ORF">NXF25_000386</name>
</gene>
<sequence>MTNYGEILDGTHCFRKTWLAGRLGALTGLIASTYHVVLYTPETTLEGLMRITKSTVTMATLGAVFAATSCISAELRDAPEDPMNYFIGGCASGAMIGAKTNSFVIGSSACVGLGALAAFVKRRSSIRALQSSRLRQAEAEARWGHCRAAKRSPAIAALVQVGFPVAKQVDEQQKKDVGNRPYGGCGDLADRSGEPERRRLVHVETAERRARLNVWQEGTPAGPAKPVATRPAAERDQRPPNTHPANLCGAPPSHCGKGEGKPSRVPSFPSPVAAVRNPQALYTFAKASGDMRSGGRGWGGGTHVSSRVLGMGIARSAAMRTVFGEAPEWRRQAAPELPPPPQKKTEFLSREKVELDFAHASLRHAEEFRPFLSP</sequence>
<reference evidence="12 13" key="1">
    <citation type="journal article" date="2024" name="Proc. Natl. Acad. Sci. U.S.A.">
        <title>The genetic regulatory architecture and epigenomic basis for age-related changes in rattlesnake venom.</title>
        <authorList>
            <person name="Hogan M.P."/>
            <person name="Holding M.L."/>
            <person name="Nystrom G.S."/>
            <person name="Colston T.J."/>
            <person name="Bartlett D.A."/>
            <person name="Mason A.J."/>
            <person name="Ellsworth S.A."/>
            <person name="Rautsaw R.M."/>
            <person name="Lawrence K.C."/>
            <person name="Strickland J.L."/>
            <person name="He B."/>
            <person name="Fraser P."/>
            <person name="Margres M.J."/>
            <person name="Gilbert D.M."/>
            <person name="Gibbs H.L."/>
            <person name="Parkinson C.L."/>
            <person name="Rokyta D.R."/>
        </authorList>
    </citation>
    <scope>NUCLEOTIDE SEQUENCE [LARGE SCALE GENOMIC DNA]</scope>
    <source>
        <strain evidence="12">DRR0105</strain>
    </source>
</reference>
<keyword evidence="6" id="KW-1133">Transmembrane helix</keyword>
<evidence type="ECO:0000256" key="2">
    <source>
        <dbReference type="ARBA" id="ARBA00008699"/>
    </source>
</evidence>
<dbReference type="GO" id="GO:0005743">
    <property type="term" value="C:mitochondrial inner membrane"/>
    <property type="evidence" value="ECO:0007669"/>
    <property type="project" value="UniProtKB-SubCell"/>
</dbReference>
<evidence type="ECO:0000256" key="7">
    <source>
        <dbReference type="ARBA" id="ARBA00023128"/>
    </source>
</evidence>
<keyword evidence="4" id="KW-0812">Transmembrane</keyword>
<comment type="subcellular location">
    <subcellularLocation>
        <location evidence="1">Mitochondrion inner membrane</location>
        <topology evidence="1">Multi-pass membrane protein</topology>
        <orientation evidence="1">Matrix side</orientation>
    </subcellularLocation>
</comment>
<protein>
    <recommendedName>
        <fullName evidence="3">NADH dehydrogenase [ubiquinone] 1 alpha subcomplex subunit 11</fullName>
    </recommendedName>
    <alternativeName>
        <fullName evidence="9">Complex I-B14.7</fullName>
    </alternativeName>
    <alternativeName>
        <fullName evidence="10">NADH-ubiquinone oxidoreductase subunit B14.7</fullName>
    </alternativeName>
</protein>
<organism evidence="12 13">
    <name type="scientific">Crotalus adamanteus</name>
    <name type="common">Eastern diamondback rattlesnake</name>
    <dbReference type="NCBI Taxonomy" id="8729"/>
    <lineage>
        <taxon>Eukaryota</taxon>
        <taxon>Metazoa</taxon>
        <taxon>Chordata</taxon>
        <taxon>Craniata</taxon>
        <taxon>Vertebrata</taxon>
        <taxon>Euteleostomi</taxon>
        <taxon>Lepidosauria</taxon>
        <taxon>Squamata</taxon>
        <taxon>Bifurcata</taxon>
        <taxon>Unidentata</taxon>
        <taxon>Episquamata</taxon>
        <taxon>Toxicofera</taxon>
        <taxon>Serpentes</taxon>
        <taxon>Colubroidea</taxon>
        <taxon>Viperidae</taxon>
        <taxon>Crotalinae</taxon>
        <taxon>Crotalus</taxon>
    </lineage>
</organism>
<feature type="region of interest" description="Disordered" evidence="11">
    <location>
        <begin position="214"/>
        <end position="268"/>
    </location>
</feature>
<evidence type="ECO:0000256" key="3">
    <source>
        <dbReference type="ARBA" id="ARBA00018191"/>
    </source>
</evidence>